<keyword evidence="3" id="KW-1185">Reference proteome</keyword>
<comment type="caution">
    <text evidence="2">The sequence shown here is derived from an EMBL/GenBank/DDBJ whole genome shotgun (WGS) entry which is preliminary data.</text>
</comment>
<accession>A0A0G2HIM7</accession>
<gene>
    <name evidence="2" type="ORF">UCDDA912_g05134</name>
</gene>
<name>A0A0G2HIM7_9PEZI</name>
<evidence type="ECO:0000313" key="2">
    <source>
        <dbReference type="EMBL" id="KKY34898.1"/>
    </source>
</evidence>
<dbReference type="Proteomes" id="UP000034680">
    <property type="component" value="Unassembled WGS sequence"/>
</dbReference>
<dbReference type="STRING" id="1214573.A0A0G2HIM7"/>
<dbReference type="EMBL" id="LCUC01000179">
    <property type="protein sequence ID" value="KKY34898.1"/>
    <property type="molecule type" value="Genomic_DNA"/>
</dbReference>
<protein>
    <submittedName>
        <fullName evidence="2">Putative pfs domain protein</fullName>
    </submittedName>
</protein>
<evidence type="ECO:0000256" key="1">
    <source>
        <dbReference type="SAM" id="MobiDB-lite"/>
    </source>
</evidence>
<evidence type="ECO:0000313" key="3">
    <source>
        <dbReference type="Proteomes" id="UP000034680"/>
    </source>
</evidence>
<dbReference type="AlphaFoldDB" id="A0A0G2HIM7"/>
<sequence>MSTSGKQAQRTTKVPDGTLQAYRAEFTFEANLREYVRLQGLASGEKRTLSNIISFTSAGSNVDALALPTSKYVTDTWKQDGAKLLQMIERALDDSKNQEVSGLLTLNTHVSVAVHDNYLLLKIRGAKDNFPKIIEQVCWVASVAGGTSISLLKKFAKETNNGATTRGYAETVHTGKPVLTAGANGQFKVSFSPPRTEKDPNHGFVAKSGHCWKTMAGLSIVASGYTVPPRPEEGSGLEAPLVVLHELFRRGCARKRILPLDKPMVMIPTKVGTHADDEAYQLRMIMAVGAQQRTQGNAIYWHFDPAKLCNSMESCEQLEKEIRASPSIKVLESQLLFLAHYELVIPSASASLRIPPIFTLTAGIGREKVDILLPTENMSDSRSASRTILRFHHFVLWDTQDNRGWLVNGQTVALHLLRGHLKYRAETKDYSFSKLERIGDETPAAAERLLLELEKEKLPAPEGPKNNEEKSKDTASSKDQDDAKKFSIGEVLDGIYAVLLKMRDATESIMMPGNTTWTPSIIYMVRATISTKLTPVAFRSRD</sequence>
<reference evidence="2 3" key="1">
    <citation type="submission" date="2015-05" db="EMBL/GenBank/DDBJ databases">
        <title>Distinctive expansion of gene families associated with plant cell wall degradation and secondary metabolism in the genomes of grapevine trunk pathogens.</title>
        <authorList>
            <person name="Lawrence D.P."/>
            <person name="Travadon R."/>
            <person name="Rolshausen P.E."/>
            <person name="Baumgartner K."/>
        </authorList>
    </citation>
    <scope>NUCLEOTIDE SEQUENCE [LARGE SCALE GENOMIC DNA]</scope>
    <source>
        <strain evidence="2">DA912</strain>
    </source>
</reference>
<feature type="region of interest" description="Disordered" evidence="1">
    <location>
        <begin position="456"/>
        <end position="482"/>
    </location>
</feature>
<reference evidence="2 3" key="2">
    <citation type="submission" date="2015-05" db="EMBL/GenBank/DDBJ databases">
        <authorList>
            <person name="Morales-Cruz A."/>
            <person name="Amrine K.C."/>
            <person name="Cantu D."/>
        </authorList>
    </citation>
    <scope>NUCLEOTIDE SEQUENCE [LARGE SCALE GENOMIC DNA]</scope>
    <source>
        <strain evidence="2">DA912</strain>
    </source>
</reference>
<dbReference type="OrthoDB" id="1577640at2759"/>
<organism evidence="2 3">
    <name type="scientific">Diaporthe ampelina</name>
    <dbReference type="NCBI Taxonomy" id="1214573"/>
    <lineage>
        <taxon>Eukaryota</taxon>
        <taxon>Fungi</taxon>
        <taxon>Dikarya</taxon>
        <taxon>Ascomycota</taxon>
        <taxon>Pezizomycotina</taxon>
        <taxon>Sordariomycetes</taxon>
        <taxon>Sordariomycetidae</taxon>
        <taxon>Diaporthales</taxon>
        <taxon>Diaporthaceae</taxon>
        <taxon>Diaporthe</taxon>
    </lineage>
</organism>
<proteinExistence type="predicted"/>